<dbReference type="SUPFAM" id="SSF53474">
    <property type="entry name" value="alpha/beta-Hydrolases"/>
    <property type="match status" value="1"/>
</dbReference>
<feature type="domain" description="NACHT" evidence="3">
    <location>
        <begin position="516"/>
        <end position="616"/>
    </location>
</feature>
<name>A0AA40KD32_9PEZI</name>
<feature type="compositionally biased region" description="Basic and acidic residues" evidence="1">
    <location>
        <begin position="103"/>
        <end position="113"/>
    </location>
</feature>
<evidence type="ECO:0000259" key="3">
    <source>
        <dbReference type="PROSITE" id="PS50837"/>
    </source>
</evidence>
<evidence type="ECO:0000313" key="4">
    <source>
        <dbReference type="EMBL" id="KAK0754456.1"/>
    </source>
</evidence>
<feature type="region of interest" description="Disordered" evidence="1">
    <location>
        <begin position="458"/>
        <end position="478"/>
    </location>
</feature>
<dbReference type="Gene3D" id="1.25.10.10">
    <property type="entry name" value="Leucine-rich Repeat Variant"/>
    <property type="match status" value="5"/>
</dbReference>
<accession>A0AA40KD32</accession>
<dbReference type="PANTHER" id="PTHR46312:SF2">
    <property type="entry name" value="NUCLEOTIDE-BINDING OLIGOMERIZATION DOMAIN-CONTAINING PROTEIN 2-LIKE"/>
    <property type="match status" value="1"/>
</dbReference>
<feature type="region of interest" description="Disordered" evidence="1">
    <location>
        <begin position="36"/>
        <end position="126"/>
    </location>
</feature>
<dbReference type="SUPFAM" id="SSF48371">
    <property type="entry name" value="ARM repeat"/>
    <property type="match status" value="1"/>
</dbReference>
<dbReference type="InterPro" id="IPR055496">
    <property type="entry name" value="DUF7068"/>
</dbReference>
<dbReference type="Pfam" id="PF13646">
    <property type="entry name" value="HEAT_2"/>
    <property type="match status" value="2"/>
</dbReference>
<evidence type="ECO:0000313" key="5">
    <source>
        <dbReference type="Proteomes" id="UP001172155"/>
    </source>
</evidence>
<feature type="transmembrane region" description="Helical" evidence="2">
    <location>
        <begin position="12"/>
        <end position="32"/>
    </location>
</feature>
<feature type="compositionally biased region" description="Basic and acidic residues" evidence="1">
    <location>
        <begin position="461"/>
        <end position="471"/>
    </location>
</feature>
<dbReference type="PROSITE" id="PS50837">
    <property type="entry name" value="NACHT"/>
    <property type="match status" value="1"/>
</dbReference>
<dbReference type="Pfam" id="PF23238">
    <property type="entry name" value="DUF7068"/>
    <property type="match status" value="1"/>
</dbReference>
<evidence type="ECO:0000256" key="1">
    <source>
        <dbReference type="SAM" id="MobiDB-lite"/>
    </source>
</evidence>
<keyword evidence="2" id="KW-0472">Membrane</keyword>
<dbReference type="EMBL" id="JAUKUD010000001">
    <property type="protein sequence ID" value="KAK0754456.1"/>
    <property type="molecule type" value="Genomic_DNA"/>
</dbReference>
<dbReference type="InterPro" id="IPR027417">
    <property type="entry name" value="P-loop_NTPase"/>
</dbReference>
<dbReference type="InterPro" id="IPR007111">
    <property type="entry name" value="NACHT_NTPase"/>
</dbReference>
<keyword evidence="2" id="KW-1133">Transmembrane helix</keyword>
<dbReference type="SUPFAM" id="SSF52540">
    <property type="entry name" value="P-loop containing nucleoside triphosphate hydrolases"/>
    <property type="match status" value="1"/>
</dbReference>
<keyword evidence="5" id="KW-1185">Reference proteome</keyword>
<dbReference type="InterPro" id="IPR029058">
    <property type="entry name" value="AB_hydrolase_fold"/>
</dbReference>
<reference evidence="4" key="1">
    <citation type="submission" date="2023-06" db="EMBL/GenBank/DDBJ databases">
        <title>Genome-scale phylogeny and comparative genomics of the fungal order Sordariales.</title>
        <authorList>
            <consortium name="Lawrence Berkeley National Laboratory"/>
            <person name="Hensen N."/>
            <person name="Bonometti L."/>
            <person name="Westerberg I."/>
            <person name="Brannstrom I.O."/>
            <person name="Guillou S."/>
            <person name="Cros-Aarteil S."/>
            <person name="Calhoun S."/>
            <person name="Haridas S."/>
            <person name="Kuo A."/>
            <person name="Mondo S."/>
            <person name="Pangilinan J."/>
            <person name="Riley R."/>
            <person name="LaButti K."/>
            <person name="Andreopoulos B."/>
            <person name="Lipzen A."/>
            <person name="Chen C."/>
            <person name="Yanf M."/>
            <person name="Daum C."/>
            <person name="Ng V."/>
            <person name="Clum A."/>
            <person name="Steindorff A."/>
            <person name="Ohm R."/>
            <person name="Martin F."/>
            <person name="Silar P."/>
            <person name="Natvig D."/>
            <person name="Lalanne C."/>
            <person name="Gautier V."/>
            <person name="Ament-velasquez S.L."/>
            <person name="Kruys A."/>
            <person name="Hutchinson M.I."/>
            <person name="Powell A.J."/>
            <person name="Barry K."/>
            <person name="Miller A.N."/>
            <person name="Grigoriev I.V."/>
            <person name="Debuchy R."/>
            <person name="Gladieux P."/>
            <person name="Thoren M.H."/>
            <person name="Johannesson H."/>
        </authorList>
    </citation>
    <scope>NUCLEOTIDE SEQUENCE</scope>
    <source>
        <strain evidence="4">SMH3187-1</strain>
    </source>
</reference>
<dbReference type="InterPro" id="IPR016024">
    <property type="entry name" value="ARM-type_fold"/>
</dbReference>
<dbReference type="Pfam" id="PF05729">
    <property type="entry name" value="NACHT"/>
    <property type="match status" value="1"/>
</dbReference>
<dbReference type="InterPro" id="IPR011989">
    <property type="entry name" value="ARM-like"/>
</dbReference>
<evidence type="ECO:0000256" key="2">
    <source>
        <dbReference type="SAM" id="Phobius"/>
    </source>
</evidence>
<gene>
    <name evidence="4" type="ORF">B0T18DRAFT_37303</name>
</gene>
<proteinExistence type="predicted"/>
<protein>
    <recommendedName>
        <fullName evidence="3">NACHT domain-containing protein</fullName>
    </recommendedName>
</protein>
<comment type="caution">
    <text evidence="4">The sequence shown here is derived from an EMBL/GenBank/DDBJ whole genome shotgun (WGS) entry which is preliminary data.</text>
</comment>
<keyword evidence="2" id="KW-0812">Transmembrane</keyword>
<dbReference type="Proteomes" id="UP001172155">
    <property type="component" value="Unassembled WGS sequence"/>
</dbReference>
<organism evidence="4 5">
    <name type="scientific">Schizothecium vesticola</name>
    <dbReference type="NCBI Taxonomy" id="314040"/>
    <lineage>
        <taxon>Eukaryota</taxon>
        <taxon>Fungi</taxon>
        <taxon>Dikarya</taxon>
        <taxon>Ascomycota</taxon>
        <taxon>Pezizomycotina</taxon>
        <taxon>Sordariomycetes</taxon>
        <taxon>Sordariomycetidae</taxon>
        <taxon>Sordariales</taxon>
        <taxon>Schizotheciaceae</taxon>
        <taxon>Schizothecium</taxon>
    </lineage>
</organism>
<dbReference type="PANTHER" id="PTHR46312">
    <property type="entry name" value="NACHT DOMAIN-CONTAINING PROTEIN"/>
    <property type="match status" value="1"/>
</dbReference>
<dbReference type="Gene3D" id="3.40.50.300">
    <property type="entry name" value="P-loop containing nucleotide triphosphate hydrolases"/>
    <property type="match status" value="1"/>
</dbReference>
<sequence length="1650" mass="186207">MISVNFSQRISLAVWATALCLLVGAVGIWIGVHPAPPAPSSPPGSDSEPERSPRQGVRLRQVSPNKDETDTPEDALEPEEGRNRGEGVSLGEASSYPGHSQRRKDQTEPDRPTQFHSKTKGVNLRQVYPCPDDKTATDVDIIAIHGLDTQSPDTWIWDPKGARVNWLEDPHMLPRRFSTARIFTCDWPAALFEQPGFVQKMIDEFARLLLAGIEGRPTATNDQPGRDRPIVFVASCLGGIILAKALVMASGEYESVKRATRGIVFLATPFQGTSFQNVATWAEPALKLWASIRDKNVSHLLKLTKSTFDLDELVRNFTTLCLDNDLKGGLFTFYETGKSSLPRKIAPWLPAFLSQEQPLVDSQSATLHIVPHPLPINRPHVTVNKFYGPDDPGYVSVTGVLDVLLCNIRNGRPIEKADLWIRKICYSPATLNIERLSGDLLPMDQCYINLAIVERTSGNADRSKQESEGKDGAPQSSPFSLAARLNVETPDKNIQVELRSLFDERKDSDGKTMQPRRVLIRGRAGVGKTTLCKKMVHGFTTDEFRDWNKLFDRVLWVPLRKLKAWSPTSYNLEDLFCYEFFNQHPDRIILAQELFRTVHSHGQKTLFILDGLDEISQLLDDENPKFSFLQHLLNQPNVIITSRPHVSLPVEVRLTDLELETVGFYPDQVNDYLQVTFKADPRNVEAQSYLEAHRKVKEVQSYLEAHQLIQGLVRIPIQLDALCYTWDSFGDKPKPQTMTAMYKAIEENLWKKDIARLEKRTQKQMRIAHRSEINKSAKDEVYLLETLAFAGMQNDIIDFEPRHRNIIWEHLDSAGTDLLFDEILGRLSFLRTSDPSSKDRDRNYHFLHLTFQEYFAARYFVRQQKAQQPLRCLRLSDGDCSNIETAAFLQDHKYGPHYDIFWRFVAGLLDADDMVLDVDNMALDFFKAIEEEPRDLLGPTHQRLIMHCLSEVEQKRPTFTKLRTKLETRLEKWVLFECNFIGRSELSREMECPEQILVNSLKQTSEDALTLLESLSRRTTVPSSIIDVVSSRLNNSTSTRQCIAVLVLLRRQRKGLPETTLQGIAARFEDQDRDVRRAAIEALQGQADLPKGILQRITARLEDQDRGVRRAAINTLQGRADLPKGIVQGIATRLEHQDRDIREAAIEALQGRADLPEGILQRITARLEDQDWYVREAAINALQGRADLPKGILQRITARLEDQDRGVRRAAINTLQGQADLPKGILQRITARLEDQDRGVRRAAINTLQGRADLPKGIVQGIATRLEHQDRDIREAAIEALQGRADLPEGILQRITARLEDQDRSVRRAAINTLQGQADLPKGILQRIAVRLEDQDWYVREVTINALQGRADLPEGILQRITVRLEDQDKGVRRAAINTLQGRADLPKGIVQGIATRLEHQDRDIREAAIEALQGRADLPKGILQRIATRLEHQDRDIRKAVINALQGRADLPKGILQRIAVRLEDQDAVVQWAAFAALQGRADLSKGMLQGIAARLEHQDKNVRRAAIWALQGQADLPEGILQGIAAQLEDQDWEIEQAVIAALLNQGALSLTVLGSYVKPFYKTLLERSFREPLYWCGSENGFLAVGPKHISLIGGQHSWKETVVKSLLEKPGKGSANVANDEDWPPWPHSAAGRWEDAVVELLQPAL</sequence>